<keyword evidence="1" id="KW-1133">Transmembrane helix</keyword>
<keyword evidence="3" id="KW-1185">Reference proteome</keyword>
<protein>
    <submittedName>
        <fullName evidence="2">Uncharacterized protein</fullName>
    </submittedName>
</protein>
<evidence type="ECO:0000256" key="1">
    <source>
        <dbReference type="SAM" id="Phobius"/>
    </source>
</evidence>
<keyword evidence="1" id="KW-0812">Transmembrane</keyword>
<reference evidence="2 3" key="1">
    <citation type="submission" date="2023-03" db="EMBL/GenBank/DDBJ databases">
        <title>WGS of Gossypium arboreum.</title>
        <authorList>
            <person name="Yu D."/>
        </authorList>
    </citation>
    <scope>NUCLEOTIDE SEQUENCE [LARGE SCALE GENOMIC DNA]</scope>
    <source>
        <tissue evidence="2">Leaf</tissue>
    </source>
</reference>
<evidence type="ECO:0000313" key="3">
    <source>
        <dbReference type="Proteomes" id="UP001358586"/>
    </source>
</evidence>
<gene>
    <name evidence="2" type="ORF">PVK06_043145</name>
</gene>
<sequence>MRAPDRTKETCEGGRTRIQSWEPQLSDRFQKLLVPSSGALSLGVLGLGFGFRIIGSWVRDFRIWVEIIFGLVLSIIEDGDKGFDNEDQPHRYPNNDFSLDDILEEIDDKGPVEGENVNPHSAENTGPDIVIRNNLKSFMANVDLDAAFALEFVEYTNIVPICLLDKEFDGEELFIGQKFDNKKDCLHAIKQYSLKLGVDYNVTKSM</sequence>
<name>A0ABR0MMQ9_GOSAR</name>
<dbReference type="EMBL" id="JARKNE010000012">
    <property type="protein sequence ID" value="KAK5775272.1"/>
    <property type="molecule type" value="Genomic_DNA"/>
</dbReference>
<evidence type="ECO:0000313" key="2">
    <source>
        <dbReference type="EMBL" id="KAK5775272.1"/>
    </source>
</evidence>
<keyword evidence="1" id="KW-0472">Membrane</keyword>
<accession>A0ABR0MMQ9</accession>
<feature type="transmembrane region" description="Helical" evidence="1">
    <location>
        <begin position="32"/>
        <end position="54"/>
    </location>
</feature>
<dbReference type="Proteomes" id="UP001358586">
    <property type="component" value="Chromosome 12"/>
</dbReference>
<proteinExistence type="predicted"/>
<comment type="caution">
    <text evidence="2">The sequence shown here is derived from an EMBL/GenBank/DDBJ whole genome shotgun (WGS) entry which is preliminary data.</text>
</comment>
<organism evidence="2 3">
    <name type="scientific">Gossypium arboreum</name>
    <name type="common">Tree cotton</name>
    <name type="synonym">Gossypium nanking</name>
    <dbReference type="NCBI Taxonomy" id="29729"/>
    <lineage>
        <taxon>Eukaryota</taxon>
        <taxon>Viridiplantae</taxon>
        <taxon>Streptophyta</taxon>
        <taxon>Embryophyta</taxon>
        <taxon>Tracheophyta</taxon>
        <taxon>Spermatophyta</taxon>
        <taxon>Magnoliopsida</taxon>
        <taxon>eudicotyledons</taxon>
        <taxon>Gunneridae</taxon>
        <taxon>Pentapetalae</taxon>
        <taxon>rosids</taxon>
        <taxon>malvids</taxon>
        <taxon>Malvales</taxon>
        <taxon>Malvaceae</taxon>
        <taxon>Malvoideae</taxon>
        <taxon>Gossypium</taxon>
    </lineage>
</organism>